<evidence type="ECO:0000313" key="3">
    <source>
        <dbReference type="Proteomes" id="UP001216907"/>
    </source>
</evidence>
<keyword evidence="3" id="KW-1185">Reference proteome</keyword>
<name>A0ABT6FBG9_9BACT</name>
<dbReference type="RefSeq" id="WP_277861289.1">
    <property type="nucleotide sequence ID" value="NZ_JARRAG010000002.1"/>
</dbReference>
<feature type="domain" description="ThuA-like" evidence="1">
    <location>
        <begin position="36"/>
        <end position="283"/>
    </location>
</feature>
<organism evidence="2 3">
    <name type="scientific">Paludisphaera mucosa</name>
    <dbReference type="NCBI Taxonomy" id="3030827"/>
    <lineage>
        <taxon>Bacteria</taxon>
        <taxon>Pseudomonadati</taxon>
        <taxon>Planctomycetota</taxon>
        <taxon>Planctomycetia</taxon>
        <taxon>Isosphaerales</taxon>
        <taxon>Isosphaeraceae</taxon>
        <taxon>Paludisphaera</taxon>
    </lineage>
</organism>
<dbReference type="Proteomes" id="UP001216907">
    <property type="component" value="Unassembled WGS sequence"/>
</dbReference>
<dbReference type="SUPFAM" id="SSF52317">
    <property type="entry name" value="Class I glutamine amidotransferase-like"/>
    <property type="match status" value="1"/>
</dbReference>
<evidence type="ECO:0000259" key="1">
    <source>
        <dbReference type="Pfam" id="PF06283"/>
    </source>
</evidence>
<dbReference type="InterPro" id="IPR029062">
    <property type="entry name" value="Class_I_gatase-like"/>
</dbReference>
<dbReference type="Pfam" id="PF06283">
    <property type="entry name" value="ThuA"/>
    <property type="match status" value="1"/>
</dbReference>
<dbReference type="PANTHER" id="PTHR40469">
    <property type="entry name" value="SECRETED GLYCOSYL HYDROLASE"/>
    <property type="match status" value="1"/>
</dbReference>
<reference evidence="2 3" key="1">
    <citation type="submission" date="2023-03" db="EMBL/GenBank/DDBJ databases">
        <title>Paludisphaera mucosa sp. nov. a novel planctomycete from northern fen.</title>
        <authorList>
            <person name="Ivanova A."/>
        </authorList>
    </citation>
    <scope>NUCLEOTIDE SEQUENCE [LARGE SCALE GENOMIC DNA]</scope>
    <source>
        <strain evidence="2 3">Pla2</strain>
    </source>
</reference>
<sequence length="301" mass="31904">MSMSRAMGWKAAVAVAAIGTAFGVSTRSAGAAEKLKVLIVEGQNNHAWKATTPLLKAELEKSGRFAATVATTPPSKAPASAWESFRPAFKSYDVVLTNYNGDPWPAPIRKELEEFVAGGGGLVVMHAANNAFADWPAYNEMIGLGWRDPGFGDRITIDDAGQVVRTPKGQGPGSGHGPRHAYTVVVRKADHPIVKGLPHEWTHATDELYHGQRGPAKDMEVLASAYSDKAKGGTGTNEPMLWTVPFGKGRVVTNVMGHTAGDDLVAIESPDFRALIVRSAEWAATGAVTLPPPADFPTAAK</sequence>
<dbReference type="PANTHER" id="PTHR40469:SF2">
    <property type="entry name" value="GALACTOSE-BINDING DOMAIN-LIKE SUPERFAMILY PROTEIN"/>
    <property type="match status" value="1"/>
</dbReference>
<evidence type="ECO:0000313" key="2">
    <source>
        <dbReference type="EMBL" id="MDG3004938.1"/>
    </source>
</evidence>
<dbReference type="InterPro" id="IPR029010">
    <property type="entry name" value="ThuA-like"/>
</dbReference>
<gene>
    <name evidence="2" type="ORF">PZE19_14215</name>
</gene>
<protein>
    <submittedName>
        <fullName evidence="2">ThuA domain-containing protein</fullName>
    </submittedName>
</protein>
<comment type="caution">
    <text evidence="2">The sequence shown here is derived from an EMBL/GenBank/DDBJ whole genome shotgun (WGS) entry which is preliminary data.</text>
</comment>
<dbReference type="Gene3D" id="3.40.50.880">
    <property type="match status" value="1"/>
</dbReference>
<dbReference type="EMBL" id="JARRAG010000002">
    <property type="protein sequence ID" value="MDG3004938.1"/>
    <property type="molecule type" value="Genomic_DNA"/>
</dbReference>
<proteinExistence type="predicted"/>
<accession>A0ABT6FBG9</accession>